<proteinExistence type="predicted"/>
<organism evidence="1">
    <name type="scientific">Siphoviridae sp. ctgaY24</name>
    <dbReference type="NCBI Taxonomy" id="2827911"/>
    <lineage>
        <taxon>Viruses</taxon>
        <taxon>Duplodnaviria</taxon>
        <taxon>Heunggongvirae</taxon>
        <taxon>Uroviricota</taxon>
        <taxon>Caudoviricetes</taxon>
    </lineage>
</organism>
<reference evidence="1" key="1">
    <citation type="journal article" date="2021" name="Proc. Natl. Acad. Sci. U.S.A.">
        <title>A Catalog of Tens of Thousands of Viruses from Human Metagenomes Reveals Hidden Associations with Chronic Diseases.</title>
        <authorList>
            <person name="Tisza M.J."/>
            <person name="Buck C.B."/>
        </authorList>
    </citation>
    <scope>NUCLEOTIDE SEQUENCE</scope>
    <source>
        <strain evidence="1">CtgaY24</strain>
    </source>
</reference>
<name>A0A8S5SA83_9CAUD</name>
<protein>
    <submittedName>
        <fullName evidence="1">Head closure knob</fullName>
    </submittedName>
</protein>
<evidence type="ECO:0000313" key="1">
    <source>
        <dbReference type="EMBL" id="DAF47964.1"/>
    </source>
</evidence>
<accession>A0A8S5SA83</accession>
<dbReference type="EMBL" id="BK032562">
    <property type="protein sequence ID" value="DAF47964.1"/>
    <property type="molecule type" value="Genomic_DNA"/>
</dbReference>
<sequence length="332" mass="38377">MSKEWYLIRQPYYTEGSEKQDLLFDSEMSFNDVLEDSIIEDDITLCSGVFNGEDFENEFATKGIIQNEIPDTPTQAWQRQVLTYISTISDYKYIKYDNKIWLILTEPTNNKLYEKSILYLCNYVIKWQDENGIVHYKPCNIQNASQYNSGTNETKVITIGYDQLMMYISLDEETKYFPHDKRFFIDYNEKEPTPYRITRPDTVSFSFGNGRCMHIILSESQYNPQTDRIDLMLCDYFKPNNATKPVEITYSGNAEIRCGGTVKTFTAQTDKSVVWSLKLLDKQQDFVTMIVNENKVKIKCVNNCALIGSSFKLVCTVDDVSSELLVNIVGGV</sequence>